<dbReference type="eggNOG" id="KOG4568">
    <property type="taxonomic scope" value="Eukaryota"/>
</dbReference>
<dbReference type="GeneID" id="8301895"/>
<feature type="domain" description="CAP-Gly" evidence="3">
    <location>
        <begin position="22"/>
        <end position="69"/>
    </location>
</feature>
<dbReference type="VEuPathDB" id="FungiDB:CTRG_00366"/>
<reference evidence="4 5" key="1">
    <citation type="journal article" date="2009" name="Nature">
        <title>Evolution of pathogenicity and sexual reproduction in eight Candida genomes.</title>
        <authorList>
            <person name="Butler G."/>
            <person name="Rasmussen M.D."/>
            <person name="Lin M.F."/>
            <person name="Santos M.A."/>
            <person name="Sakthikumar S."/>
            <person name="Munro C.A."/>
            <person name="Rheinbay E."/>
            <person name="Grabherr M."/>
            <person name="Forche A."/>
            <person name="Reedy J.L."/>
            <person name="Agrafioti I."/>
            <person name="Arnaud M.B."/>
            <person name="Bates S."/>
            <person name="Brown A.J."/>
            <person name="Brunke S."/>
            <person name="Costanzo M.C."/>
            <person name="Fitzpatrick D.A."/>
            <person name="de Groot P.W."/>
            <person name="Harris D."/>
            <person name="Hoyer L.L."/>
            <person name="Hube B."/>
            <person name="Klis F.M."/>
            <person name="Kodira C."/>
            <person name="Lennard N."/>
            <person name="Logue M.E."/>
            <person name="Martin R."/>
            <person name="Neiman A.M."/>
            <person name="Nikolaou E."/>
            <person name="Quail M.A."/>
            <person name="Quinn J."/>
            <person name="Santos M.C."/>
            <person name="Schmitzberger F.F."/>
            <person name="Sherlock G."/>
            <person name="Shah P."/>
            <person name="Silverstein K.A."/>
            <person name="Skrzypek M.S."/>
            <person name="Soll D."/>
            <person name="Staggs R."/>
            <person name="Stansfield I."/>
            <person name="Stumpf M.P."/>
            <person name="Sudbery P.E."/>
            <person name="Srikantha T."/>
            <person name="Zeng Q."/>
            <person name="Berman J."/>
            <person name="Berriman M."/>
            <person name="Heitman J."/>
            <person name="Gow N.A."/>
            <person name="Lorenz M.C."/>
            <person name="Birren B.W."/>
            <person name="Kellis M."/>
            <person name="Cuomo C.A."/>
        </authorList>
    </citation>
    <scope>NUCLEOTIDE SEQUENCE [LARGE SCALE GENOMIC DNA]</scope>
    <source>
        <strain evidence="5">ATCC MYA-3404 / T1</strain>
    </source>
</reference>
<dbReference type="SMART" id="SM01052">
    <property type="entry name" value="CAP_GLY"/>
    <property type="match status" value="1"/>
</dbReference>
<dbReference type="RefSeq" id="XP_002545585.1">
    <property type="nucleotide sequence ID" value="XM_002545539.1"/>
</dbReference>
<accession>C5M2S7</accession>
<evidence type="ECO:0000256" key="2">
    <source>
        <dbReference type="SAM" id="MobiDB-lite"/>
    </source>
</evidence>
<sequence length="891" mass="102724">MSFKIGQSVKVKDDSGVIKFIGTTSFAPGTWFGIELQHPRGKNNGSVQGVKYFDCKQDSDGGFYGVFVRESMLNHGDVTSDKDASQLNQIILKLQAKLKAASNESAEYRNNFMALQSNFEKKLEIISDLQAKLEMQNVNNDFLQVVKQELEDKIQEWSTKYNELSKEFELVKEELEVTREIEKEIELANVDEFTSRDIQIIVERNRQMEGTVALLTERSETTEKKLREELNDLQKRITNNEEVEKKLTKAESTILILQEMIDTFADMEKMVERLTVENDELNSKIKNLSTTINEFHEIQELDRNLEEDMRQIESGLREEIESYKSLIHEYELKINQLEKAATKQKQEVESQSSGNSSSRTDEAELNALKQTITDLKIKSRSDSVQLKLIKNRYEVLLRRRITNADVSFGKLMGLIVSLKIYNSDLVTLNQTLSGNNLHSKVVSIFLIYSSEFFQSLVTILECNYSTNNIDSIISEITTELDKLTLVFEKVNTILSSDDLSQGVSPELQQNLGNIYSFIEKCVAVLDIGFHSSDFVFETRECFRFMMSSNKLKNAFLENVCVYVKSRLDDTQMNFMDTIDAIVMMNEEFKTKSHQLCQKYDLSENIEFTSQSINFAQQIQISSILSVYQLVSDDNFEVTSNLIEELENLSALMNIDYDFQVEKPAVSVSTVYEYRPVVESSNGHNNSEALNELQDVIAQREREINDLRLNINLLEQNMSSLASQSSSKVTELNQMLKSLKAQEETHLDLIGKLQQEKKDLLKELDIVEKNSSKTIEFENLQSQKEYNEKVSIIEKITHLKNIAKRNDSSEDYSWLEDNYNTKKIWNDSTPLQQLSRDLRDLAMDIKPVLVNPTNKFVWKKSTQQPTFINLIIEERYAKYNSIKSNLFEDQLK</sequence>
<dbReference type="Proteomes" id="UP000002037">
    <property type="component" value="Unassembled WGS sequence"/>
</dbReference>
<dbReference type="PANTHER" id="PTHR43049">
    <property type="entry name" value="EARLY ENDOSOME ANTIGEN"/>
    <property type="match status" value="1"/>
</dbReference>
<keyword evidence="1" id="KW-0175">Coiled coil</keyword>
<organism evidence="4 5">
    <name type="scientific">Candida tropicalis (strain ATCC MYA-3404 / T1)</name>
    <name type="common">Yeast</name>
    <dbReference type="NCBI Taxonomy" id="294747"/>
    <lineage>
        <taxon>Eukaryota</taxon>
        <taxon>Fungi</taxon>
        <taxon>Dikarya</taxon>
        <taxon>Ascomycota</taxon>
        <taxon>Saccharomycotina</taxon>
        <taxon>Pichiomycetes</taxon>
        <taxon>Debaryomycetaceae</taxon>
        <taxon>Candida/Lodderomyces clade</taxon>
        <taxon>Candida</taxon>
    </lineage>
</organism>
<dbReference type="KEGG" id="ctp:CTRG_00366"/>
<dbReference type="AlphaFoldDB" id="C5M2S7"/>
<dbReference type="HOGENOM" id="CLU_324819_0_0_1"/>
<dbReference type="InterPro" id="IPR000938">
    <property type="entry name" value="CAP-Gly_domain"/>
</dbReference>
<feature type="coiled-coil region" evidence="1">
    <location>
        <begin position="689"/>
        <end position="769"/>
    </location>
</feature>
<dbReference type="STRING" id="294747.C5M2S7"/>
<dbReference type="OrthoDB" id="2130750at2759"/>
<dbReference type="Gene3D" id="2.30.30.190">
    <property type="entry name" value="CAP Gly-rich-like domain"/>
    <property type="match status" value="1"/>
</dbReference>
<evidence type="ECO:0000259" key="3">
    <source>
        <dbReference type="PROSITE" id="PS50245"/>
    </source>
</evidence>
<evidence type="ECO:0000256" key="1">
    <source>
        <dbReference type="SAM" id="Coils"/>
    </source>
</evidence>
<dbReference type="Pfam" id="PF01302">
    <property type="entry name" value="CAP_GLY"/>
    <property type="match status" value="1"/>
</dbReference>
<evidence type="ECO:0000313" key="5">
    <source>
        <dbReference type="Proteomes" id="UP000002037"/>
    </source>
</evidence>
<evidence type="ECO:0000313" key="4">
    <source>
        <dbReference type="EMBL" id="EER35627.1"/>
    </source>
</evidence>
<dbReference type="InterPro" id="IPR036859">
    <property type="entry name" value="CAP-Gly_dom_sf"/>
</dbReference>
<dbReference type="EMBL" id="GG692395">
    <property type="protein sequence ID" value="EER35627.1"/>
    <property type="molecule type" value="Genomic_DNA"/>
</dbReference>
<dbReference type="PROSITE" id="PS00845">
    <property type="entry name" value="CAP_GLY_1"/>
    <property type="match status" value="1"/>
</dbReference>
<feature type="region of interest" description="Disordered" evidence="2">
    <location>
        <begin position="343"/>
        <end position="362"/>
    </location>
</feature>
<protein>
    <recommendedName>
        <fullName evidence="3">CAP-Gly domain-containing protein</fullName>
    </recommendedName>
</protein>
<dbReference type="SUPFAM" id="SSF74924">
    <property type="entry name" value="Cap-Gly domain"/>
    <property type="match status" value="1"/>
</dbReference>
<proteinExistence type="predicted"/>
<feature type="coiled-coil region" evidence="1">
    <location>
        <begin position="84"/>
        <end position="181"/>
    </location>
</feature>
<gene>
    <name evidence="4" type="ORF">CTRG_00366</name>
</gene>
<name>C5M2S7_CANTT</name>
<dbReference type="PANTHER" id="PTHR43049:SF1">
    <property type="entry name" value="EARLY ENDOSOME ANTIGEN"/>
    <property type="match status" value="1"/>
</dbReference>
<keyword evidence="5" id="KW-1185">Reference proteome</keyword>
<dbReference type="PROSITE" id="PS50245">
    <property type="entry name" value="CAP_GLY_2"/>
    <property type="match status" value="1"/>
</dbReference>